<name>A0AAE9S9W1_ACIPI</name>
<accession>A0AAE9S9W1</accession>
<organism evidence="1 2">
    <name type="scientific">Acinetobacter pittii</name>
    <name type="common">Acinetobacter genomosp. 3</name>
    <dbReference type="NCBI Taxonomy" id="48296"/>
    <lineage>
        <taxon>Bacteria</taxon>
        <taxon>Pseudomonadati</taxon>
        <taxon>Pseudomonadota</taxon>
        <taxon>Gammaproteobacteria</taxon>
        <taxon>Moraxellales</taxon>
        <taxon>Moraxellaceae</taxon>
        <taxon>Acinetobacter</taxon>
        <taxon>Acinetobacter calcoaceticus/baumannii complex</taxon>
    </lineage>
</organism>
<protein>
    <submittedName>
        <fullName evidence="1">Uncharacterized protein</fullName>
    </submittedName>
</protein>
<dbReference type="EMBL" id="CP095407">
    <property type="protein sequence ID" value="USU93792.1"/>
    <property type="molecule type" value="Genomic_DNA"/>
</dbReference>
<gene>
    <name evidence="1" type="ORF">MWH18_15785</name>
</gene>
<evidence type="ECO:0000313" key="1">
    <source>
        <dbReference type="EMBL" id="USU93792.1"/>
    </source>
</evidence>
<dbReference type="AlphaFoldDB" id="A0AAE9S9W1"/>
<proteinExistence type="predicted"/>
<dbReference type="RefSeq" id="WP_126117692.1">
    <property type="nucleotide sequence ID" value="NZ_CP029610.1"/>
</dbReference>
<dbReference type="Proteomes" id="UP001055514">
    <property type="component" value="Chromosome"/>
</dbReference>
<sequence>MISDKVNDDIQEKANLLLQQIYERQNTPSVKRKNLELELVRLIQSYMSNGLDIESILIDVTNDGINASVYLNETTNTQAKAVTTKEP</sequence>
<reference evidence="1" key="1">
    <citation type="submission" date="2022-04" db="EMBL/GenBank/DDBJ databases">
        <title>Emergence of ST220 Acinetobacter pittii strain in bloodstream infection, which co-producing chromosomal NDM-1 and OXA-820 carbapenemases.</title>
        <authorList>
            <person name="Tian C."/>
            <person name="Xing M."/>
            <person name="Fu L."/>
            <person name="Xia D."/>
        </authorList>
    </citation>
    <scope>NUCLEOTIDE SEQUENCE</scope>
    <source>
        <strain evidence="1">TCM</strain>
    </source>
</reference>
<evidence type="ECO:0000313" key="2">
    <source>
        <dbReference type="Proteomes" id="UP001055514"/>
    </source>
</evidence>